<evidence type="ECO:0000256" key="4">
    <source>
        <dbReference type="ARBA" id="ARBA00022692"/>
    </source>
</evidence>
<dbReference type="GO" id="GO:0033179">
    <property type="term" value="C:proton-transporting V-type ATPase, V0 domain"/>
    <property type="evidence" value="ECO:0007669"/>
    <property type="project" value="InterPro"/>
</dbReference>
<feature type="transmembrane region" description="Helical" evidence="9">
    <location>
        <begin position="337"/>
        <end position="364"/>
    </location>
</feature>
<evidence type="ECO:0000313" key="11">
    <source>
        <dbReference type="Proteomes" id="UP000032740"/>
    </source>
</evidence>
<dbReference type="OrthoDB" id="9803814at2"/>
<evidence type="ECO:0000256" key="3">
    <source>
        <dbReference type="ARBA" id="ARBA00022448"/>
    </source>
</evidence>
<evidence type="ECO:0000256" key="6">
    <source>
        <dbReference type="ARBA" id="ARBA00023065"/>
    </source>
</evidence>
<dbReference type="GO" id="GO:0016471">
    <property type="term" value="C:vacuolar proton-transporting V-type ATPase complex"/>
    <property type="evidence" value="ECO:0007669"/>
    <property type="project" value="TreeGrafter"/>
</dbReference>
<gene>
    <name evidence="10" type="primary">ntpI</name>
    <name evidence="10" type="ORF">BN85411600</name>
</gene>
<dbReference type="AlphaFoldDB" id="U4KLJ9"/>
<proteinExistence type="inferred from homology"/>
<dbReference type="Proteomes" id="UP000032740">
    <property type="component" value="Chromosome"/>
</dbReference>
<keyword evidence="5 9" id="KW-1133">Transmembrane helix</keyword>
<protein>
    <submittedName>
        <fullName evidence="10">V-type H+-transporting ATPase subunit I</fullName>
    </submittedName>
</protein>
<dbReference type="HOGENOM" id="CLU_025558_1_0_14"/>
<evidence type="ECO:0000256" key="1">
    <source>
        <dbReference type="ARBA" id="ARBA00004141"/>
    </source>
</evidence>
<name>U4KLJ9_ALTPJ</name>
<feature type="transmembrane region" description="Helical" evidence="9">
    <location>
        <begin position="487"/>
        <end position="503"/>
    </location>
</feature>
<evidence type="ECO:0000256" key="2">
    <source>
        <dbReference type="ARBA" id="ARBA00009904"/>
    </source>
</evidence>
<comment type="subcellular location">
    <subcellularLocation>
        <location evidence="1">Membrane</location>
        <topology evidence="1">Multi-pass membrane protein</topology>
    </subcellularLocation>
</comment>
<dbReference type="GO" id="GO:0046961">
    <property type="term" value="F:proton-transporting ATPase activity, rotational mechanism"/>
    <property type="evidence" value="ECO:0007669"/>
    <property type="project" value="InterPro"/>
</dbReference>
<feature type="transmembrane region" description="Helical" evidence="9">
    <location>
        <begin position="562"/>
        <end position="586"/>
    </location>
</feature>
<dbReference type="CDD" id="cd06174">
    <property type="entry name" value="MFS"/>
    <property type="match status" value="1"/>
</dbReference>
<dbReference type="GO" id="GO:0051117">
    <property type="term" value="F:ATPase binding"/>
    <property type="evidence" value="ECO:0007669"/>
    <property type="project" value="TreeGrafter"/>
</dbReference>
<feature type="transmembrane region" description="Helical" evidence="9">
    <location>
        <begin position="376"/>
        <end position="398"/>
    </location>
</feature>
<evidence type="ECO:0000256" key="9">
    <source>
        <dbReference type="SAM" id="Phobius"/>
    </source>
</evidence>
<keyword evidence="6" id="KW-0406">Ion transport</keyword>
<dbReference type="InterPro" id="IPR002490">
    <property type="entry name" value="V-ATPase_116kDa_su"/>
</dbReference>
<dbReference type="KEGG" id="apal:BN85411600"/>
<dbReference type="PANTHER" id="PTHR11629">
    <property type="entry name" value="VACUOLAR PROTON ATPASES"/>
    <property type="match status" value="1"/>
</dbReference>
<dbReference type="PANTHER" id="PTHR11629:SF63">
    <property type="entry name" value="V-TYPE PROTON ATPASE SUBUNIT A"/>
    <property type="match status" value="1"/>
</dbReference>
<dbReference type="GO" id="GO:0007035">
    <property type="term" value="P:vacuolar acidification"/>
    <property type="evidence" value="ECO:0007669"/>
    <property type="project" value="TreeGrafter"/>
</dbReference>
<feature type="transmembrane region" description="Helical" evidence="9">
    <location>
        <begin position="538"/>
        <end position="556"/>
    </location>
</feature>
<feature type="transmembrane region" description="Helical" evidence="9">
    <location>
        <begin position="431"/>
        <end position="453"/>
    </location>
</feature>
<accession>U4KLJ9</accession>
<comment type="similarity">
    <text evidence="2">Belongs to the V-ATPase 116 kDa subunit family.</text>
</comment>
<keyword evidence="11" id="KW-1185">Reference proteome</keyword>
<keyword evidence="4 9" id="KW-0812">Transmembrane</keyword>
<dbReference type="STRING" id="1318466.BN85411600"/>
<keyword evidence="7 9" id="KW-0472">Membrane</keyword>
<feature type="coiled-coil region" evidence="8">
    <location>
        <begin position="84"/>
        <end position="111"/>
    </location>
</feature>
<evidence type="ECO:0000256" key="5">
    <source>
        <dbReference type="ARBA" id="ARBA00022989"/>
    </source>
</evidence>
<dbReference type="EMBL" id="FO681347">
    <property type="protein sequence ID" value="CCV64737.1"/>
    <property type="molecule type" value="Genomic_DNA"/>
</dbReference>
<keyword evidence="8" id="KW-0175">Coiled coil</keyword>
<organism evidence="10 11">
    <name type="scientific">Alteracholeplasma palmae (strain ATCC 49389 / J233)</name>
    <name type="common">Acholeplasma palmae</name>
    <dbReference type="NCBI Taxonomy" id="1318466"/>
    <lineage>
        <taxon>Bacteria</taxon>
        <taxon>Bacillati</taxon>
        <taxon>Mycoplasmatota</taxon>
        <taxon>Mollicutes</taxon>
        <taxon>Acholeplasmatales</taxon>
        <taxon>Acholeplasmataceae</taxon>
        <taxon>Acholeplasma</taxon>
    </lineage>
</organism>
<dbReference type="Pfam" id="PF01496">
    <property type="entry name" value="V_ATPase_I"/>
    <property type="match status" value="2"/>
</dbReference>
<dbReference type="RefSeq" id="WP_030003621.1">
    <property type="nucleotide sequence ID" value="NC_022538.1"/>
</dbReference>
<evidence type="ECO:0000256" key="8">
    <source>
        <dbReference type="SAM" id="Coils"/>
    </source>
</evidence>
<sequence>MIIPVKKIRVITHQENQHLFVSEIHEQGRVMLAGSEQKKILTEDEQFLKYVENHIINLEKYTKKKFFEYKEVKIEDFGKIAIKAEKVLEELDELHRRKKELTESNKNMLNEFGLLIPFESLDVYTKDLLDLKRVKVIFGYWNELEHEEIMDSLKQQNIMVELYARLDQKQYCILVLEQDQYQSKINFINSVIKKIEIPRLDILIPDELNRLKKHTILQEAKLKDIESRLKELSKDNNTLKFYYDYKINKMTEKLVKLEHTEKTVYMEGWLPSNQVEQLREELNKKMICEIEEIDIEENDLIPTYIENNKFIRQFETITNMYSAPSHTEIDPNPIMSIWYWLIFGLMMGDIGYGLAMVIFFALFVKFKKPKGELKKLVLVFAYSGVSSVIFGILFGSFFGAKFDLLNTIGIWMGNPNLTSIVLEPIKDPLPMLIASLAIGVLHIISGLVLKIIIEVRKKSYLTAVSEGLSWILILLGIVLFILVKPNIIGIAMIILGFLMILVFKGHNQKGIFNKALSGLGGLYGITNYLSDILSYSRILALSLSTAVIAFTMNMLADMVSGGIFGFILATIVYLVGHIFNFVMGLLSAYVHDGRLQYLEFFGKFYEGGGTVFTPFEYQFKYIDEIIKEKK</sequence>
<evidence type="ECO:0000313" key="10">
    <source>
        <dbReference type="EMBL" id="CCV64737.1"/>
    </source>
</evidence>
<feature type="transmembrane region" description="Helical" evidence="9">
    <location>
        <begin position="460"/>
        <end position="481"/>
    </location>
</feature>
<keyword evidence="3" id="KW-0813">Transport</keyword>
<evidence type="ECO:0000256" key="7">
    <source>
        <dbReference type="ARBA" id="ARBA00023136"/>
    </source>
</evidence>
<reference evidence="10 11" key="1">
    <citation type="journal article" date="2013" name="J. Mol. Microbiol. Biotechnol.">
        <title>Analysis of the Complete Genomes of Acholeplasma brassicae , A. palmae and A. laidlawii and Their Comparison to the Obligate Parasites from ' Candidatus Phytoplasma'.</title>
        <authorList>
            <person name="Kube M."/>
            <person name="Siewert C."/>
            <person name="Migdoll A.M."/>
            <person name="Duduk B."/>
            <person name="Holz S."/>
            <person name="Rabus R."/>
            <person name="Seemuller E."/>
            <person name="Mitrovic J."/>
            <person name="Muller I."/>
            <person name="Buttner C."/>
            <person name="Reinhardt R."/>
        </authorList>
    </citation>
    <scope>NUCLEOTIDE SEQUENCE [LARGE SCALE GENOMIC DNA]</scope>
    <source>
        <strain evidence="10 11">J233</strain>
    </source>
</reference>